<keyword evidence="1" id="KW-1133">Transmembrane helix</keyword>
<comment type="caution">
    <text evidence="2">The sequence shown here is derived from an EMBL/GenBank/DDBJ whole genome shotgun (WGS) entry which is preliminary data.</text>
</comment>
<gene>
    <name evidence="2" type="ORF">H6P80_01875</name>
</gene>
<dbReference type="Proteomes" id="UP000564378">
    <property type="component" value="Unassembled WGS sequence"/>
</dbReference>
<evidence type="ECO:0000313" key="3">
    <source>
        <dbReference type="Proteomes" id="UP000564378"/>
    </source>
</evidence>
<sequence>MARFTKDLPQIAMRDDVRAELLRAFAAPQFERSPVMRRLLSFLVEKAAQGEGARLKAYTIAVDALGRPPNFDTQADSYPRVQVGRLRKLLDAYYAECGIAGDVRFHIPKGGYEMRFEASAVPEPAPSVPAAPESQDPPPPFAGWTGWEIFRFAAVAFLAVIIGLLAWQGLEATGFRG</sequence>
<dbReference type="AlphaFoldDB" id="A0A842HVS3"/>
<organism evidence="2 3">
    <name type="scientific">Parasphingopyxis marina</name>
    <dbReference type="NCBI Taxonomy" id="2761622"/>
    <lineage>
        <taxon>Bacteria</taxon>
        <taxon>Pseudomonadati</taxon>
        <taxon>Pseudomonadota</taxon>
        <taxon>Alphaproteobacteria</taxon>
        <taxon>Sphingomonadales</taxon>
        <taxon>Sphingomonadaceae</taxon>
        <taxon>Parasphingopyxis</taxon>
    </lineage>
</organism>
<dbReference type="EMBL" id="JACJVJ010000001">
    <property type="protein sequence ID" value="MBC2776359.1"/>
    <property type="molecule type" value="Genomic_DNA"/>
</dbReference>
<dbReference type="RefSeq" id="WP_185799648.1">
    <property type="nucleotide sequence ID" value="NZ_JACJVJ010000001.1"/>
</dbReference>
<evidence type="ECO:0000313" key="2">
    <source>
        <dbReference type="EMBL" id="MBC2776359.1"/>
    </source>
</evidence>
<feature type="transmembrane region" description="Helical" evidence="1">
    <location>
        <begin position="149"/>
        <end position="170"/>
    </location>
</feature>
<reference evidence="2 3" key="1">
    <citation type="submission" date="2020-08" db="EMBL/GenBank/DDBJ databases">
        <title>Draft genome sequence of Parasphingopyxis sp. GrpM-11.</title>
        <authorList>
            <person name="Oh J."/>
            <person name="Roh D.-H."/>
        </authorList>
    </citation>
    <scope>NUCLEOTIDE SEQUENCE [LARGE SCALE GENOMIC DNA]</scope>
    <source>
        <strain evidence="2 3">GrpM-11</strain>
    </source>
</reference>
<evidence type="ECO:0000256" key="1">
    <source>
        <dbReference type="SAM" id="Phobius"/>
    </source>
</evidence>
<keyword evidence="1" id="KW-0472">Membrane</keyword>
<proteinExistence type="predicted"/>
<accession>A0A842HVS3</accession>
<protein>
    <submittedName>
        <fullName evidence="2">Uncharacterized protein</fullName>
    </submittedName>
</protein>
<name>A0A842HVS3_9SPHN</name>
<keyword evidence="1" id="KW-0812">Transmembrane</keyword>
<keyword evidence="3" id="KW-1185">Reference proteome</keyword>